<feature type="domain" description="ABC1 atypical kinase-like" evidence="3">
    <location>
        <begin position="96"/>
        <end position="339"/>
    </location>
</feature>
<dbReference type="Proteomes" id="UP000199120">
    <property type="component" value="Unassembled WGS sequence"/>
</dbReference>
<organism evidence="4 5">
    <name type="scientific">Paraburkholderia caballeronis</name>
    <dbReference type="NCBI Taxonomy" id="416943"/>
    <lineage>
        <taxon>Bacteria</taxon>
        <taxon>Pseudomonadati</taxon>
        <taxon>Pseudomonadota</taxon>
        <taxon>Betaproteobacteria</taxon>
        <taxon>Burkholderiales</taxon>
        <taxon>Burkholderiaceae</taxon>
        <taxon>Paraburkholderia</taxon>
    </lineage>
</organism>
<keyword evidence="2" id="KW-1133">Transmembrane helix</keyword>
<dbReference type="Pfam" id="PF03109">
    <property type="entry name" value="ABC1"/>
    <property type="match status" value="1"/>
</dbReference>
<evidence type="ECO:0000256" key="2">
    <source>
        <dbReference type="SAM" id="Phobius"/>
    </source>
</evidence>
<accession>A0A1H7TPK0</accession>
<dbReference type="OrthoDB" id="9795390at2"/>
<dbReference type="InterPro" id="IPR050154">
    <property type="entry name" value="UbiB_kinase"/>
</dbReference>
<dbReference type="PANTHER" id="PTHR10566">
    <property type="entry name" value="CHAPERONE-ACTIVITY OF BC1 COMPLEX CABC1 -RELATED"/>
    <property type="match status" value="1"/>
</dbReference>
<dbReference type="EMBL" id="FOAJ01000016">
    <property type="protein sequence ID" value="SEL86419.1"/>
    <property type="molecule type" value="Genomic_DNA"/>
</dbReference>
<evidence type="ECO:0000313" key="4">
    <source>
        <dbReference type="EMBL" id="SEL86419.1"/>
    </source>
</evidence>
<reference evidence="5" key="1">
    <citation type="submission" date="2016-10" db="EMBL/GenBank/DDBJ databases">
        <authorList>
            <person name="Varghese N."/>
            <person name="Submissions S."/>
        </authorList>
    </citation>
    <scope>NUCLEOTIDE SEQUENCE [LARGE SCALE GENOMIC DNA]</scope>
    <source>
        <strain evidence="5">LMG 26416</strain>
    </source>
</reference>
<feature type="transmembrane region" description="Helical" evidence="2">
    <location>
        <begin position="501"/>
        <end position="521"/>
    </location>
</feature>
<dbReference type="InterPro" id="IPR004147">
    <property type="entry name" value="ABC1_dom"/>
</dbReference>
<proteinExistence type="inferred from homology"/>
<dbReference type="STRING" id="416943.SAMN05445871_4804"/>
<evidence type="ECO:0000313" key="5">
    <source>
        <dbReference type="Proteomes" id="UP000199120"/>
    </source>
</evidence>
<keyword evidence="2" id="KW-0472">Membrane</keyword>
<dbReference type="PANTHER" id="PTHR10566:SF113">
    <property type="entry name" value="PROTEIN ACTIVITY OF BC1 COMPLEX KINASE 7, CHLOROPLASTIC"/>
    <property type="match status" value="1"/>
</dbReference>
<comment type="similarity">
    <text evidence="1">Belongs to the protein kinase superfamily. ADCK protein kinase family.</text>
</comment>
<evidence type="ECO:0000259" key="3">
    <source>
        <dbReference type="Pfam" id="PF03109"/>
    </source>
</evidence>
<keyword evidence="5" id="KW-1185">Reference proteome</keyword>
<keyword evidence="2" id="KW-0812">Transmembrane</keyword>
<name>A0A1H7TPK0_9BURK</name>
<gene>
    <name evidence="4" type="ORF">SAMN05192542_1168</name>
</gene>
<dbReference type="AlphaFoldDB" id="A0A1H7TPK0"/>
<dbReference type="RefSeq" id="WP_090549720.1">
    <property type="nucleotide sequence ID" value="NZ_FNSR01000002.1"/>
</dbReference>
<keyword evidence="4" id="KW-0830">Ubiquinone</keyword>
<protein>
    <submittedName>
        <fullName evidence="4">Ubiquinone biosynthesis protein</fullName>
    </submittedName>
</protein>
<sequence>MRSRLRRLRLFFCALRYGFRLIWLASPKHHRLHWFLSLASRMRDDARLSAQLHGVLPQLAPLAGAFARTLATRPQLAVATLHDAVNAIGHFEAPLAPDELDAVLHAAFGEPPSARFAWVDPQPVSNGWCEQTHVARLAQPVNGHPAVTIRVLRTAQVQQVDDDAALLCAVARWLERVSRGARRLRLRALADALRDDLHRRFDLRAQAANLSQSGHHFDDDPRVIVPDVIWDLCTARTLTVQHIDTVRATDVAALAAHRISVAGVAAHLVEVIARQAFEHGFFHAALDARHVAVSIEPPTAGRLVLAGAALMSSLSSPEREFFVHGATALFEQDYGRLATLHQVAGHVPPQTRPERLEAELRTRSEAHFAAEPGERSAGALLHQLLHAVQPFDGQVSPRLAAAQRAFGEAEALARAIHPDVDAWGIAQRTFADIARRELGHRGWLRSLSKELPNLAQIVPRMPRLVIHSLQHQLAAAPAHAPHAQQTALVAAFRREQRRTRALLIACAVCGGLIGAGAMLFVL</sequence>
<evidence type="ECO:0000256" key="1">
    <source>
        <dbReference type="ARBA" id="ARBA00009670"/>
    </source>
</evidence>